<dbReference type="Gene3D" id="3.40.50.720">
    <property type="entry name" value="NAD(P)-binding Rossmann-like Domain"/>
    <property type="match status" value="1"/>
</dbReference>
<dbReference type="SMART" id="SM00822">
    <property type="entry name" value="PKS_KR"/>
    <property type="match status" value="1"/>
</dbReference>
<protein>
    <submittedName>
        <fullName evidence="5">SDR family oxidoreductase</fullName>
    </submittedName>
</protein>
<keyword evidence="6" id="KW-1185">Reference proteome</keyword>
<sequence>MIASVQNMTDTAASAPKTVLITGTSSGVGRAAAVAAAQAGFTTIATVRDLERTEQLREAAKDAGVELEIRRLDVTEPDTIEQTISGVLDTYGKLDAVVNNAGVGSIGTLELLPLEQIRYSMEVNFFGVLAVSKAALPHLRASGGRLITVGSAYGSVGQPFNEAYCAAKAATEIYMEGLAAVAAEVGVRVSVIQPGPIASSFGENMPVDRVALRAAAEAGQYKSAYANYLTYLPTMVASAIQSSEQVAESVLHTLTDPAPAFRIQTSDFAKGFVADKLADVDGSAIQAITREWLRAG</sequence>
<dbReference type="PROSITE" id="PS00061">
    <property type="entry name" value="ADH_SHORT"/>
    <property type="match status" value="1"/>
</dbReference>
<dbReference type="PRINTS" id="PR00081">
    <property type="entry name" value="GDHRDH"/>
</dbReference>
<dbReference type="SUPFAM" id="SSF51735">
    <property type="entry name" value="NAD(P)-binding Rossmann-fold domains"/>
    <property type="match status" value="1"/>
</dbReference>
<comment type="caution">
    <text evidence="5">The sequence shown here is derived from an EMBL/GenBank/DDBJ whole genome shotgun (WGS) entry which is preliminary data.</text>
</comment>
<proteinExistence type="inferred from homology"/>
<dbReference type="InterPro" id="IPR020904">
    <property type="entry name" value="Sc_DH/Rdtase_CS"/>
</dbReference>
<dbReference type="Proteomes" id="UP001500603">
    <property type="component" value="Unassembled WGS sequence"/>
</dbReference>
<organism evidence="5 6">
    <name type="scientific">Nocardia callitridis</name>
    <dbReference type="NCBI Taxonomy" id="648753"/>
    <lineage>
        <taxon>Bacteria</taxon>
        <taxon>Bacillati</taxon>
        <taxon>Actinomycetota</taxon>
        <taxon>Actinomycetes</taxon>
        <taxon>Mycobacteriales</taxon>
        <taxon>Nocardiaceae</taxon>
        <taxon>Nocardia</taxon>
    </lineage>
</organism>
<dbReference type="InterPro" id="IPR036291">
    <property type="entry name" value="NAD(P)-bd_dom_sf"/>
</dbReference>
<dbReference type="Pfam" id="PF00106">
    <property type="entry name" value="adh_short"/>
    <property type="match status" value="1"/>
</dbReference>
<dbReference type="PANTHER" id="PTHR43391">
    <property type="entry name" value="RETINOL DEHYDROGENASE-RELATED"/>
    <property type="match status" value="1"/>
</dbReference>
<evidence type="ECO:0000313" key="5">
    <source>
        <dbReference type="EMBL" id="GAA5066407.1"/>
    </source>
</evidence>
<evidence type="ECO:0000256" key="3">
    <source>
        <dbReference type="RuleBase" id="RU000363"/>
    </source>
</evidence>
<accession>A0ABP9KZM0</accession>
<dbReference type="EMBL" id="BAABJM010000007">
    <property type="protein sequence ID" value="GAA5066407.1"/>
    <property type="molecule type" value="Genomic_DNA"/>
</dbReference>
<gene>
    <name evidence="5" type="ORF">GCM10023318_54520</name>
</gene>
<keyword evidence="2" id="KW-0560">Oxidoreductase</keyword>
<evidence type="ECO:0000313" key="6">
    <source>
        <dbReference type="Proteomes" id="UP001500603"/>
    </source>
</evidence>
<evidence type="ECO:0000259" key="4">
    <source>
        <dbReference type="SMART" id="SM00822"/>
    </source>
</evidence>
<name>A0ABP9KZM0_9NOCA</name>
<dbReference type="PRINTS" id="PR00080">
    <property type="entry name" value="SDRFAMILY"/>
</dbReference>
<dbReference type="InterPro" id="IPR002347">
    <property type="entry name" value="SDR_fam"/>
</dbReference>
<reference evidence="6" key="1">
    <citation type="journal article" date="2019" name="Int. J. Syst. Evol. Microbiol.">
        <title>The Global Catalogue of Microorganisms (GCM) 10K type strain sequencing project: providing services to taxonomists for standard genome sequencing and annotation.</title>
        <authorList>
            <consortium name="The Broad Institute Genomics Platform"/>
            <consortium name="The Broad Institute Genome Sequencing Center for Infectious Disease"/>
            <person name="Wu L."/>
            <person name="Ma J."/>
        </authorList>
    </citation>
    <scope>NUCLEOTIDE SEQUENCE [LARGE SCALE GENOMIC DNA]</scope>
    <source>
        <strain evidence="6">JCM 18298</strain>
    </source>
</reference>
<comment type="similarity">
    <text evidence="1 3">Belongs to the short-chain dehydrogenases/reductases (SDR) family.</text>
</comment>
<dbReference type="PANTHER" id="PTHR43391:SF86">
    <property type="entry name" value="SHORT-CHAIN DEHYDROGENASE_REDUCTASE FAMILY PROTEIN"/>
    <property type="match status" value="1"/>
</dbReference>
<evidence type="ECO:0000256" key="2">
    <source>
        <dbReference type="ARBA" id="ARBA00023002"/>
    </source>
</evidence>
<evidence type="ECO:0000256" key="1">
    <source>
        <dbReference type="ARBA" id="ARBA00006484"/>
    </source>
</evidence>
<dbReference type="InterPro" id="IPR057326">
    <property type="entry name" value="KR_dom"/>
</dbReference>
<feature type="domain" description="Ketoreductase" evidence="4">
    <location>
        <begin position="17"/>
        <end position="200"/>
    </location>
</feature>